<dbReference type="InterPro" id="IPR001680">
    <property type="entry name" value="WD40_rpt"/>
</dbReference>
<reference evidence="4" key="1">
    <citation type="journal article" date="2020" name="Stud. Mycol.">
        <title>101 Dothideomycetes genomes: a test case for predicting lifestyles and emergence of pathogens.</title>
        <authorList>
            <person name="Haridas S."/>
            <person name="Albert R."/>
            <person name="Binder M."/>
            <person name="Bloem J."/>
            <person name="Labutti K."/>
            <person name="Salamov A."/>
            <person name="Andreopoulos B."/>
            <person name="Baker S."/>
            <person name="Barry K."/>
            <person name="Bills G."/>
            <person name="Bluhm B."/>
            <person name="Cannon C."/>
            <person name="Castanera R."/>
            <person name="Culley D."/>
            <person name="Daum C."/>
            <person name="Ezra D."/>
            <person name="Gonzalez J."/>
            <person name="Henrissat B."/>
            <person name="Kuo A."/>
            <person name="Liang C."/>
            <person name="Lipzen A."/>
            <person name="Lutzoni F."/>
            <person name="Magnuson J."/>
            <person name="Mondo S."/>
            <person name="Nolan M."/>
            <person name="Ohm R."/>
            <person name="Pangilinan J."/>
            <person name="Park H.-J."/>
            <person name="Ramirez L."/>
            <person name="Alfaro M."/>
            <person name="Sun H."/>
            <person name="Tritt A."/>
            <person name="Yoshinaga Y."/>
            <person name="Zwiers L.-H."/>
            <person name="Turgeon B."/>
            <person name="Goodwin S."/>
            <person name="Spatafora J."/>
            <person name="Crous P."/>
            <person name="Grigoriev I."/>
        </authorList>
    </citation>
    <scope>NUCLEOTIDE SEQUENCE</scope>
    <source>
        <strain evidence="4">CBS 480.64</strain>
    </source>
</reference>
<protein>
    <submittedName>
        <fullName evidence="4">WD40 repeat-like protein</fullName>
    </submittedName>
</protein>
<evidence type="ECO:0000313" key="4">
    <source>
        <dbReference type="EMBL" id="KAF2858432.1"/>
    </source>
</evidence>
<organism evidence="4 5">
    <name type="scientific">Piedraia hortae CBS 480.64</name>
    <dbReference type="NCBI Taxonomy" id="1314780"/>
    <lineage>
        <taxon>Eukaryota</taxon>
        <taxon>Fungi</taxon>
        <taxon>Dikarya</taxon>
        <taxon>Ascomycota</taxon>
        <taxon>Pezizomycotina</taxon>
        <taxon>Dothideomycetes</taxon>
        <taxon>Dothideomycetidae</taxon>
        <taxon>Capnodiales</taxon>
        <taxon>Piedraiaceae</taxon>
        <taxon>Piedraia</taxon>
    </lineage>
</organism>
<dbReference type="InterPro" id="IPR036322">
    <property type="entry name" value="WD40_repeat_dom_sf"/>
</dbReference>
<dbReference type="AlphaFoldDB" id="A0A6A7BTM1"/>
<keyword evidence="1 3" id="KW-0853">WD repeat</keyword>
<dbReference type="EMBL" id="MU006010">
    <property type="protein sequence ID" value="KAF2858432.1"/>
    <property type="molecule type" value="Genomic_DNA"/>
</dbReference>
<dbReference type="PANTHER" id="PTHR10971">
    <property type="entry name" value="MRNA EXPORT FACTOR AND BUB3"/>
    <property type="match status" value="1"/>
</dbReference>
<dbReference type="SMART" id="SM00320">
    <property type="entry name" value="WD40"/>
    <property type="match status" value="4"/>
</dbReference>
<name>A0A6A7BTM1_9PEZI</name>
<dbReference type="Gene3D" id="2.130.10.10">
    <property type="entry name" value="YVTN repeat-like/Quinoprotein amine dehydrogenase"/>
    <property type="match status" value="1"/>
</dbReference>
<keyword evidence="5" id="KW-1185">Reference proteome</keyword>
<gene>
    <name evidence="4" type="ORF">K470DRAFT_133386</name>
</gene>
<sequence length="345" mass="37290">MTTTLPSPPTDVISSLHFCPSGSLLAVGSWDCKIHTYILTDGSWTPSAAHPTRAPILDLCFGDSDNLIYFVGLDRDVRSLNLDNDEQSVLSTHEKASNKIAYSAAHGLLISTAWDGTMHIHDLETGQVAKVALTTKPFGLALTEDKCVVAMAERKVSIYTIQSLRDAVDGRTADPQPWQRRESSLKFMTRAIAAMPNGTGFVTSSIEGRVAVDWFDEGHQSDAYAFKCHRQTESLPSSNGVDTEEVDLVYPVNAIVFHPSLGTFATGGGDGVVASWDANTKRRIKNYSRLAAGVTSMCFTPDGTVMAVGISPTGEDGMESESVNPDKVQIVMRTLGPNDFKGRTK</sequence>
<dbReference type="SUPFAM" id="SSF50978">
    <property type="entry name" value="WD40 repeat-like"/>
    <property type="match status" value="1"/>
</dbReference>
<evidence type="ECO:0000256" key="2">
    <source>
        <dbReference type="ARBA" id="ARBA00022737"/>
    </source>
</evidence>
<dbReference type="Proteomes" id="UP000799421">
    <property type="component" value="Unassembled WGS sequence"/>
</dbReference>
<feature type="repeat" description="WD" evidence="3">
    <location>
        <begin position="252"/>
        <end position="286"/>
    </location>
</feature>
<evidence type="ECO:0000313" key="5">
    <source>
        <dbReference type="Proteomes" id="UP000799421"/>
    </source>
</evidence>
<dbReference type="InterPro" id="IPR015943">
    <property type="entry name" value="WD40/YVTN_repeat-like_dom_sf"/>
</dbReference>
<keyword evidence="2" id="KW-0677">Repeat</keyword>
<dbReference type="Pfam" id="PF00400">
    <property type="entry name" value="WD40"/>
    <property type="match status" value="3"/>
</dbReference>
<proteinExistence type="predicted"/>
<evidence type="ECO:0000256" key="1">
    <source>
        <dbReference type="ARBA" id="ARBA00022574"/>
    </source>
</evidence>
<dbReference type="OrthoDB" id="10262475at2759"/>
<evidence type="ECO:0000256" key="3">
    <source>
        <dbReference type="PROSITE-ProRule" id="PRU00221"/>
    </source>
</evidence>
<dbReference type="PROSITE" id="PS50082">
    <property type="entry name" value="WD_REPEATS_2"/>
    <property type="match status" value="1"/>
</dbReference>
<accession>A0A6A7BTM1</accession>